<dbReference type="HOGENOM" id="CLU_2343990_0_0_3"/>
<sequence>MNRQDACSTRDKFSRFTGILPVLKNSARCELQPAERLKKPVSLILVHHPKSDFNTPLIIESASTHILCVDAVSTAKVERGFVTLNYAERPAPAAAPI</sequence>
<dbReference type="AlphaFoldDB" id="K9VNR9"/>
<protein>
    <submittedName>
        <fullName evidence="1">Uncharacterized protein</fullName>
    </submittedName>
</protein>
<dbReference type="KEGG" id="oni:Osc7112_5521"/>
<reference evidence="1 2" key="1">
    <citation type="submission" date="2012-05" db="EMBL/GenBank/DDBJ databases">
        <title>Finished chromosome of genome of Oscillatoria sp. PCC 7112.</title>
        <authorList>
            <consortium name="US DOE Joint Genome Institute"/>
            <person name="Gugger M."/>
            <person name="Coursin T."/>
            <person name="Rippka R."/>
            <person name="Tandeau De Marsac N."/>
            <person name="Huntemann M."/>
            <person name="Wei C.-L."/>
            <person name="Han J."/>
            <person name="Detter J.C."/>
            <person name="Han C."/>
            <person name="Tapia R."/>
            <person name="Davenport K."/>
            <person name="Daligault H."/>
            <person name="Erkkila T."/>
            <person name="Gu W."/>
            <person name="Munk A.C.C."/>
            <person name="Teshima H."/>
            <person name="Xu Y."/>
            <person name="Chain P."/>
            <person name="Chen A."/>
            <person name="Krypides N."/>
            <person name="Mavromatis K."/>
            <person name="Markowitz V."/>
            <person name="Szeto E."/>
            <person name="Ivanova N."/>
            <person name="Mikhailova N."/>
            <person name="Ovchinnikova G."/>
            <person name="Pagani I."/>
            <person name="Pati A."/>
            <person name="Goodwin L."/>
            <person name="Peters L."/>
            <person name="Pitluck S."/>
            <person name="Woyke T."/>
            <person name="Kerfeld C."/>
        </authorList>
    </citation>
    <scope>NUCLEOTIDE SEQUENCE [LARGE SCALE GENOMIC DNA]</scope>
    <source>
        <strain evidence="1 2">PCC 7112</strain>
    </source>
</reference>
<organism evidence="1 2">
    <name type="scientific">Phormidium nigroviride PCC 7112</name>
    <dbReference type="NCBI Taxonomy" id="179408"/>
    <lineage>
        <taxon>Bacteria</taxon>
        <taxon>Bacillati</taxon>
        <taxon>Cyanobacteriota</taxon>
        <taxon>Cyanophyceae</taxon>
        <taxon>Oscillatoriophycideae</taxon>
        <taxon>Oscillatoriales</taxon>
        <taxon>Oscillatoriaceae</taxon>
        <taxon>Phormidium</taxon>
    </lineage>
</organism>
<name>K9VNR9_9CYAN</name>
<proteinExistence type="predicted"/>
<dbReference type="Proteomes" id="UP000010478">
    <property type="component" value="Chromosome"/>
</dbReference>
<evidence type="ECO:0000313" key="1">
    <source>
        <dbReference type="EMBL" id="AFZ09748.1"/>
    </source>
</evidence>
<evidence type="ECO:0000313" key="2">
    <source>
        <dbReference type="Proteomes" id="UP000010478"/>
    </source>
</evidence>
<accession>K9VNR9</accession>
<gene>
    <name evidence="1" type="ORF">Osc7112_5521</name>
</gene>
<keyword evidence="2" id="KW-1185">Reference proteome</keyword>
<dbReference type="EMBL" id="CP003614">
    <property type="protein sequence ID" value="AFZ09748.1"/>
    <property type="molecule type" value="Genomic_DNA"/>
</dbReference>